<reference evidence="2" key="1">
    <citation type="submission" date="2018-07" db="EMBL/GenBank/DDBJ databases">
        <authorList>
            <person name="Quirk P.G."/>
            <person name="Krulwich T.A."/>
        </authorList>
    </citation>
    <scope>NUCLEOTIDE SEQUENCE</scope>
    <source>
        <strain evidence="2">Anand</strain>
    </source>
</reference>
<dbReference type="VEuPathDB" id="PiroplasmaDB:TA05385"/>
<accession>A0A3B0MU35</accession>
<dbReference type="InterPro" id="IPR012677">
    <property type="entry name" value="Nucleotide-bd_a/b_plait_sf"/>
</dbReference>
<evidence type="ECO:0000313" key="1">
    <source>
        <dbReference type="EMBL" id="SVP92500.1"/>
    </source>
</evidence>
<dbReference type="InterPro" id="IPR035979">
    <property type="entry name" value="RBD_domain_sf"/>
</dbReference>
<organism evidence="2">
    <name type="scientific">Theileria annulata</name>
    <dbReference type="NCBI Taxonomy" id="5874"/>
    <lineage>
        <taxon>Eukaryota</taxon>
        <taxon>Sar</taxon>
        <taxon>Alveolata</taxon>
        <taxon>Apicomplexa</taxon>
        <taxon>Aconoidasida</taxon>
        <taxon>Piroplasmida</taxon>
        <taxon>Theileriidae</taxon>
        <taxon>Theileria</taxon>
    </lineage>
</organism>
<evidence type="ECO:0000313" key="2">
    <source>
        <dbReference type="EMBL" id="SVP93304.1"/>
    </source>
</evidence>
<dbReference type="AlphaFoldDB" id="A0A3B0MU35"/>
<sequence>MVDQPSGFDPGSTVVLKGFPSSFGKNECRNFFSWFGPVIYVDKVKDNSGESCFVVVFASNYHSEQVLSMKTINLKENGDRVTVHSPKEMESLWNSIGGMVQNATTVFFIQHKSLFKIYKLYLYNKMIIIISQIINF</sequence>
<dbReference type="EMBL" id="UIVT01000003">
    <property type="protein sequence ID" value="SVP93304.1"/>
    <property type="molecule type" value="Genomic_DNA"/>
</dbReference>
<dbReference type="EMBL" id="UIVS01000003">
    <property type="protein sequence ID" value="SVP92500.1"/>
    <property type="molecule type" value="Genomic_DNA"/>
</dbReference>
<protein>
    <submittedName>
        <fullName evidence="2">Uncharacterized protein</fullName>
    </submittedName>
</protein>
<proteinExistence type="predicted"/>
<name>A0A3B0MU35_THEAN</name>
<gene>
    <name evidence="2" type="ORF">TAT_000229500</name>
    <name evidence="1" type="ORF">TAV_000229600</name>
</gene>
<dbReference type="GO" id="GO:0003676">
    <property type="term" value="F:nucleic acid binding"/>
    <property type="evidence" value="ECO:0007669"/>
    <property type="project" value="InterPro"/>
</dbReference>
<dbReference type="SUPFAM" id="SSF54928">
    <property type="entry name" value="RNA-binding domain, RBD"/>
    <property type="match status" value="1"/>
</dbReference>
<dbReference type="Gene3D" id="3.30.70.330">
    <property type="match status" value="1"/>
</dbReference>